<keyword evidence="1" id="KW-0812">Transmembrane</keyword>
<dbReference type="PANTHER" id="PTHR14097">
    <property type="entry name" value="OXIDOREDUCTASE HTATIP2"/>
    <property type="match status" value="1"/>
</dbReference>
<sequence length="215" mass="24043">MNKTAIILGATGLTGGILLDMLLNDKRFSKIKTFGRSATGKKHPKLEEHLGDMFKMEDFKDAFKGDVVFCCIGTTKAKTPDKDTYKKIDYGIPVTASKLANKNGIDTFLVISALGANPKSSTFYNKVKGEMERDVLQEGIKNTHFFQPSLIGGEREEQRWGEQMAQIAFKTFSFLIPKKYKMIEPKTIAKAMQIVSIEGYNEVRITSDEISNIVN</sequence>
<dbReference type="OrthoDB" id="9798632at2"/>
<comment type="caution">
    <text evidence="3">The sequence shown here is derived from an EMBL/GenBank/DDBJ whole genome shotgun (WGS) entry which is preliminary data.</text>
</comment>
<dbReference type="PANTHER" id="PTHR14097:SF7">
    <property type="entry name" value="OXIDOREDUCTASE HTATIP2"/>
    <property type="match status" value="1"/>
</dbReference>
<organism evidence="3 4">
    <name type="scientific">Patiriisocius marinistellae</name>
    <dbReference type="NCBI Taxonomy" id="2494560"/>
    <lineage>
        <taxon>Bacteria</taxon>
        <taxon>Pseudomonadati</taxon>
        <taxon>Bacteroidota</taxon>
        <taxon>Flavobacteriia</taxon>
        <taxon>Flavobacteriales</taxon>
        <taxon>Flavobacteriaceae</taxon>
        <taxon>Patiriisocius</taxon>
    </lineage>
</organism>
<dbReference type="Gene3D" id="3.40.50.720">
    <property type="entry name" value="NAD(P)-binding Rossmann-like Domain"/>
    <property type="match status" value="1"/>
</dbReference>
<evidence type="ECO:0000259" key="2">
    <source>
        <dbReference type="Pfam" id="PF13460"/>
    </source>
</evidence>
<keyword evidence="4" id="KW-1185">Reference proteome</keyword>
<dbReference type="Pfam" id="PF13460">
    <property type="entry name" value="NAD_binding_10"/>
    <property type="match status" value="1"/>
</dbReference>
<feature type="domain" description="NAD(P)-binding" evidence="2">
    <location>
        <begin position="9"/>
        <end position="137"/>
    </location>
</feature>
<evidence type="ECO:0000313" key="3">
    <source>
        <dbReference type="EMBL" id="GEQ84973.1"/>
    </source>
</evidence>
<dbReference type="InterPro" id="IPR016040">
    <property type="entry name" value="NAD(P)-bd_dom"/>
</dbReference>
<dbReference type="RefSeq" id="WP_151892912.1">
    <property type="nucleotide sequence ID" value="NZ_BKCF01000001.1"/>
</dbReference>
<dbReference type="Proteomes" id="UP000326994">
    <property type="component" value="Unassembled WGS sequence"/>
</dbReference>
<dbReference type="SUPFAM" id="SSF51735">
    <property type="entry name" value="NAD(P)-binding Rossmann-fold domains"/>
    <property type="match status" value="1"/>
</dbReference>
<feature type="transmembrane region" description="Helical" evidence="1">
    <location>
        <begin position="6"/>
        <end position="23"/>
    </location>
</feature>
<dbReference type="EMBL" id="BKCF01000001">
    <property type="protein sequence ID" value="GEQ84973.1"/>
    <property type="molecule type" value="Genomic_DNA"/>
</dbReference>
<name>A0A5J4FTN2_9FLAO</name>
<dbReference type="AlphaFoldDB" id="A0A5J4FTN2"/>
<evidence type="ECO:0000256" key="1">
    <source>
        <dbReference type="SAM" id="Phobius"/>
    </source>
</evidence>
<proteinExistence type="predicted"/>
<keyword evidence="1" id="KW-1133">Transmembrane helix</keyword>
<keyword evidence="1" id="KW-0472">Membrane</keyword>
<evidence type="ECO:0000313" key="4">
    <source>
        <dbReference type="Proteomes" id="UP000326994"/>
    </source>
</evidence>
<reference evidence="3 4" key="1">
    <citation type="submission" date="2019-08" db="EMBL/GenBank/DDBJ databases">
        <title>Ulvibacter marinistellae sp. nov., isolated from a starfish, Patiria pectinifera.</title>
        <authorList>
            <person name="Kawano K."/>
            <person name="Ushijima N."/>
            <person name="Kihara M."/>
            <person name="Itoh H."/>
        </authorList>
    </citation>
    <scope>NUCLEOTIDE SEQUENCE [LARGE SCALE GENOMIC DNA]</scope>
    <source>
        <strain evidence="3 4">KK4</strain>
    </source>
</reference>
<dbReference type="InterPro" id="IPR036291">
    <property type="entry name" value="NAD(P)-bd_dom_sf"/>
</dbReference>
<protein>
    <submittedName>
        <fullName evidence="3">Oxidoreductase</fullName>
    </submittedName>
</protein>
<gene>
    <name evidence="3" type="ORF">ULMS_04810</name>
</gene>
<accession>A0A5J4FTN2</accession>